<evidence type="ECO:0000313" key="5">
    <source>
        <dbReference type="EMBL" id="KXG84133.1"/>
    </source>
</evidence>
<dbReference type="InterPro" id="IPR000524">
    <property type="entry name" value="Tscrpt_reg_HTH_GntR"/>
</dbReference>
<dbReference type="InterPro" id="IPR036390">
    <property type="entry name" value="WH_DNA-bd_sf"/>
</dbReference>
<dbReference type="Pfam" id="PF00392">
    <property type="entry name" value="GntR"/>
    <property type="match status" value="1"/>
</dbReference>
<feature type="domain" description="HTH gntR-type" evidence="4">
    <location>
        <begin position="10"/>
        <end position="77"/>
    </location>
</feature>
<proteinExistence type="predicted"/>
<dbReference type="AlphaFoldDB" id="A0A135NY70"/>
<dbReference type="Gene3D" id="1.20.120.530">
    <property type="entry name" value="GntR ligand-binding domain-like"/>
    <property type="match status" value="1"/>
</dbReference>
<dbReference type="Gene3D" id="1.10.10.10">
    <property type="entry name" value="Winged helix-like DNA-binding domain superfamily/Winged helix DNA-binding domain"/>
    <property type="match status" value="1"/>
</dbReference>
<evidence type="ECO:0000256" key="1">
    <source>
        <dbReference type="ARBA" id="ARBA00023015"/>
    </source>
</evidence>
<name>A0A135NY70_9HYPH</name>
<dbReference type="SUPFAM" id="SSF48008">
    <property type="entry name" value="GntR ligand-binding domain-like"/>
    <property type="match status" value="1"/>
</dbReference>
<keyword evidence="2" id="KW-0238">DNA-binding</keyword>
<dbReference type="InterPro" id="IPR008920">
    <property type="entry name" value="TF_FadR/GntR_C"/>
</dbReference>
<dbReference type="PANTHER" id="PTHR43537:SF45">
    <property type="entry name" value="GNTR FAMILY REGULATORY PROTEIN"/>
    <property type="match status" value="1"/>
</dbReference>
<evidence type="ECO:0000256" key="3">
    <source>
        <dbReference type="ARBA" id="ARBA00023163"/>
    </source>
</evidence>
<dbReference type="GO" id="GO:0003677">
    <property type="term" value="F:DNA binding"/>
    <property type="evidence" value="ECO:0007669"/>
    <property type="project" value="UniProtKB-KW"/>
</dbReference>
<organism evidence="5 6">
    <name type="scientific">Agrobacterium bohemicum</name>
    <dbReference type="NCBI Taxonomy" id="2052828"/>
    <lineage>
        <taxon>Bacteria</taxon>
        <taxon>Pseudomonadati</taxon>
        <taxon>Pseudomonadota</taxon>
        <taxon>Alphaproteobacteria</taxon>
        <taxon>Hyphomicrobiales</taxon>
        <taxon>Rhizobiaceae</taxon>
        <taxon>Rhizobium/Agrobacterium group</taxon>
        <taxon>Agrobacterium</taxon>
    </lineage>
</organism>
<evidence type="ECO:0000313" key="6">
    <source>
        <dbReference type="Proteomes" id="UP000070498"/>
    </source>
</evidence>
<keyword evidence="6" id="KW-1185">Reference proteome</keyword>
<sequence>MKLKAKIDQESMAEKAYRRIEEMIVMQDLLPGSMISEAQLGQELGCGRTPVREALQRLKLEGYIDVHPRRGALVTPVDVLKQLELLEVRRSLEDLGARLASVRATGAERRRLIELADEIDAAAGTGDRAKFYEANKAIHETVAAATHNETFEKTIRAVHGLSRRFWYAYIGEEQMKGAAKLHAKVVTSIAHNAPADAAEQVVQLMDYLESLTRMAIERRI</sequence>
<accession>A0A135NY70</accession>
<reference evidence="5 6" key="1">
    <citation type="submission" date="2015-11" db="EMBL/GenBank/DDBJ databases">
        <title>Draft genome sequence of Agrobacterium sp. R89-1.</title>
        <authorList>
            <person name="Zahradnik J."/>
            <person name="Kyslikova E."/>
            <person name="Palyzova A."/>
            <person name="Kyslik P."/>
        </authorList>
    </citation>
    <scope>NUCLEOTIDE SEQUENCE [LARGE SCALE GENOMIC DNA]</scope>
    <source>
        <strain evidence="5 6">R89-1</strain>
    </source>
</reference>
<dbReference type="STRING" id="2052828.ATO67_14105"/>
<dbReference type="Proteomes" id="UP000070498">
    <property type="component" value="Unassembled WGS sequence"/>
</dbReference>
<protein>
    <recommendedName>
        <fullName evidence="4">HTH gntR-type domain-containing protein</fullName>
    </recommendedName>
</protein>
<dbReference type="SMART" id="SM00345">
    <property type="entry name" value="HTH_GNTR"/>
    <property type="match status" value="1"/>
</dbReference>
<dbReference type="OrthoDB" id="9806293at2"/>
<evidence type="ECO:0000256" key="2">
    <source>
        <dbReference type="ARBA" id="ARBA00023125"/>
    </source>
</evidence>
<keyword evidence="1" id="KW-0805">Transcription regulation</keyword>
<gene>
    <name evidence="5" type="ORF">ATO67_14105</name>
</gene>
<dbReference type="InterPro" id="IPR036388">
    <property type="entry name" value="WH-like_DNA-bd_sf"/>
</dbReference>
<dbReference type="EMBL" id="LNUW01000038">
    <property type="protein sequence ID" value="KXG84133.1"/>
    <property type="molecule type" value="Genomic_DNA"/>
</dbReference>
<dbReference type="SMART" id="SM00895">
    <property type="entry name" value="FCD"/>
    <property type="match status" value="1"/>
</dbReference>
<dbReference type="CDD" id="cd07377">
    <property type="entry name" value="WHTH_GntR"/>
    <property type="match status" value="1"/>
</dbReference>
<evidence type="ECO:0000259" key="4">
    <source>
        <dbReference type="PROSITE" id="PS50949"/>
    </source>
</evidence>
<dbReference type="SUPFAM" id="SSF46785">
    <property type="entry name" value="Winged helix' DNA-binding domain"/>
    <property type="match status" value="1"/>
</dbReference>
<dbReference type="GO" id="GO:0003700">
    <property type="term" value="F:DNA-binding transcription factor activity"/>
    <property type="evidence" value="ECO:0007669"/>
    <property type="project" value="InterPro"/>
</dbReference>
<dbReference type="PANTHER" id="PTHR43537">
    <property type="entry name" value="TRANSCRIPTIONAL REGULATOR, GNTR FAMILY"/>
    <property type="match status" value="1"/>
</dbReference>
<dbReference type="PRINTS" id="PR00035">
    <property type="entry name" value="HTHGNTR"/>
</dbReference>
<comment type="caution">
    <text evidence="5">The sequence shown here is derived from an EMBL/GenBank/DDBJ whole genome shotgun (WGS) entry which is preliminary data.</text>
</comment>
<keyword evidence="3" id="KW-0804">Transcription</keyword>
<dbReference type="InterPro" id="IPR011711">
    <property type="entry name" value="GntR_C"/>
</dbReference>
<dbReference type="RefSeq" id="WP_067650195.1">
    <property type="nucleotide sequence ID" value="NZ_KQ961030.1"/>
</dbReference>
<dbReference type="Pfam" id="PF07729">
    <property type="entry name" value="FCD"/>
    <property type="match status" value="1"/>
</dbReference>
<dbReference type="PROSITE" id="PS50949">
    <property type="entry name" value="HTH_GNTR"/>
    <property type="match status" value="1"/>
</dbReference>